<protein>
    <submittedName>
        <fullName evidence="1">Uncharacterized protein</fullName>
    </submittedName>
</protein>
<dbReference type="CDD" id="cd09748">
    <property type="entry name" value="Cmr3_III-B"/>
    <property type="match status" value="1"/>
</dbReference>
<dbReference type="InterPro" id="IPR019117">
    <property type="entry name" value="CRISPR-assoc_protein_Cmr3"/>
</dbReference>
<evidence type="ECO:0000313" key="2">
    <source>
        <dbReference type="Proteomes" id="UP000030428"/>
    </source>
</evidence>
<evidence type="ECO:0000313" key="1">
    <source>
        <dbReference type="EMBL" id="TGO03158.1"/>
    </source>
</evidence>
<accession>A0A4E0QR24</accession>
<keyword evidence="2" id="KW-1185">Reference proteome</keyword>
<proteinExistence type="predicted"/>
<comment type="caution">
    <text evidence="1">The sequence shown here is derived from an EMBL/GenBank/DDBJ whole genome shotgun (WGS) entry which is preliminary data.</text>
</comment>
<organism evidence="1 2">
    <name type="scientific">Candidatus Thiomargarita nelsonii</name>
    <dbReference type="NCBI Taxonomy" id="1003181"/>
    <lineage>
        <taxon>Bacteria</taxon>
        <taxon>Pseudomonadati</taxon>
        <taxon>Pseudomonadota</taxon>
        <taxon>Gammaproteobacteria</taxon>
        <taxon>Thiotrichales</taxon>
        <taxon>Thiotrichaceae</taxon>
        <taxon>Thiomargarita</taxon>
    </lineage>
</organism>
<name>A0A4E0QR24_9GAMM</name>
<dbReference type="Pfam" id="PF09700">
    <property type="entry name" value="Cas_Cmr3"/>
    <property type="match status" value="1"/>
</dbReference>
<dbReference type="Proteomes" id="UP000030428">
    <property type="component" value="Unassembled WGS sequence"/>
</dbReference>
<reference evidence="1 2" key="1">
    <citation type="journal article" date="2016" name="Front. Microbiol.">
        <title>Single-Cell (Meta-)Genomics of a Dimorphic Candidatus Thiomargarita nelsonii Reveals Genomic Plasticity.</title>
        <authorList>
            <person name="Flood B.E."/>
            <person name="Fliss P."/>
            <person name="Jones D.S."/>
            <person name="Dick G.J."/>
            <person name="Jain S."/>
            <person name="Kaster A.K."/>
            <person name="Winkel M."/>
            <person name="Mussmann M."/>
            <person name="Bailey J."/>
        </authorList>
    </citation>
    <scope>NUCLEOTIDE SEQUENCE [LARGE SCALE GENOMIC DNA]</scope>
    <source>
        <strain evidence="1">Hydrate Ridge</strain>
    </source>
</reference>
<dbReference type="Gene3D" id="2.60.40.4350">
    <property type="match status" value="1"/>
</dbReference>
<dbReference type="EMBL" id="JSZA02000036">
    <property type="protein sequence ID" value="TGO03158.1"/>
    <property type="molecule type" value="Genomic_DNA"/>
</dbReference>
<dbReference type="AlphaFoldDB" id="A0A4E0QR24"/>
<gene>
    <name evidence="1" type="ORF">PN36_11700</name>
</gene>
<sequence length="360" mass="40169">MSQWCFSQLDTWFFREARPYIFPPPARTVAGAVRTLIGEQAEVDWEAFNKGDGTAHQLSKDINICQEIGDANSFGNLRLRGIYLLCEGQRLYPVPLCLLQKDEQFTRLRPGAPVECDLGFVRLPEQTIPGAKPMETAWLTAQALKQVLAGQNPSSYYQSEDLFKIEPRLGIAINQERRTMEDGMLYQNQHIRLREDKFQLEIGVMVEGIDDALHPETGRVRFGGEGRLASVTVSRSNLPQLGHPDLSKTKNIMLTLLSPANLGENWQPDGFSEVIENNEKVWRGSINGVELTIISAVLGQPIREGGWDLANDEPREVISLIPAGSVWFCRLEKGNAADLHGYQIGLETALGRGELAVGIW</sequence>